<keyword evidence="3" id="KW-1185">Reference proteome</keyword>
<organism evidence="2 3">
    <name type="scientific">Marchantia polymorpha subsp. ruderalis</name>
    <dbReference type="NCBI Taxonomy" id="1480154"/>
    <lineage>
        <taxon>Eukaryota</taxon>
        <taxon>Viridiplantae</taxon>
        <taxon>Streptophyta</taxon>
        <taxon>Embryophyta</taxon>
        <taxon>Marchantiophyta</taxon>
        <taxon>Marchantiopsida</taxon>
        <taxon>Marchantiidae</taxon>
        <taxon>Marchantiales</taxon>
        <taxon>Marchantiaceae</taxon>
        <taxon>Marchantia</taxon>
    </lineage>
</organism>
<dbReference type="Proteomes" id="UP000077202">
    <property type="component" value="Unassembled WGS sequence"/>
</dbReference>
<evidence type="ECO:0000256" key="1">
    <source>
        <dbReference type="SAM" id="MobiDB-lite"/>
    </source>
</evidence>
<reference evidence="2" key="1">
    <citation type="submission" date="2016-03" db="EMBL/GenBank/DDBJ databases">
        <title>Mechanisms controlling the formation of the plant cell surface in tip-growing cells are functionally conserved among land plants.</title>
        <authorList>
            <person name="Honkanen S."/>
            <person name="Jones V.A."/>
            <person name="Morieri G."/>
            <person name="Champion C."/>
            <person name="Hetherington A.J."/>
            <person name="Kelly S."/>
            <person name="Saint-Marcoux D."/>
            <person name="Proust H."/>
            <person name="Prescott H."/>
            <person name="Dolan L."/>
        </authorList>
    </citation>
    <scope>NUCLEOTIDE SEQUENCE [LARGE SCALE GENOMIC DNA]</scope>
    <source>
        <tissue evidence="2">Whole gametophyte</tissue>
    </source>
</reference>
<dbReference type="AlphaFoldDB" id="A0A176WGF3"/>
<dbReference type="EMBL" id="LVLJ01000882">
    <property type="protein sequence ID" value="OAE32207.1"/>
    <property type="molecule type" value="Genomic_DNA"/>
</dbReference>
<gene>
    <name evidence="2" type="ORF">AXG93_1793s1410</name>
</gene>
<name>A0A176WGF3_MARPO</name>
<feature type="region of interest" description="Disordered" evidence="1">
    <location>
        <begin position="114"/>
        <end position="139"/>
    </location>
</feature>
<evidence type="ECO:0000313" key="3">
    <source>
        <dbReference type="Proteomes" id="UP000077202"/>
    </source>
</evidence>
<feature type="compositionally biased region" description="Basic and acidic residues" evidence="1">
    <location>
        <begin position="68"/>
        <end position="77"/>
    </location>
</feature>
<comment type="caution">
    <text evidence="2">The sequence shown here is derived from an EMBL/GenBank/DDBJ whole genome shotgun (WGS) entry which is preliminary data.</text>
</comment>
<proteinExistence type="predicted"/>
<accession>A0A176WGF3</accession>
<feature type="region of interest" description="Disordered" evidence="1">
    <location>
        <begin position="58"/>
        <end position="85"/>
    </location>
</feature>
<evidence type="ECO:0000313" key="2">
    <source>
        <dbReference type="EMBL" id="OAE32207.1"/>
    </source>
</evidence>
<sequence>MLGHRAEITFLPTESAVYEGLSAHAEVLLTPKTEEKIPIAAANGAAIYKRWDTGNVELPSSAAPQHADVSREGEKELNGAGGRQWGHGVHWGSVANAAAPGPAASEKRRRCWRMRRGHRTRRRDAASVGAHASGKMRQSKDDDIRIAIGLGQSAGDACLDVAWIASGAEAR</sequence>
<protein>
    <submittedName>
        <fullName evidence="2">Uncharacterized protein</fullName>
    </submittedName>
</protein>